<feature type="compositionally biased region" description="Low complexity" evidence="1">
    <location>
        <begin position="212"/>
        <end position="234"/>
    </location>
</feature>
<name>A0ABW3VUM7_9ACTN</name>
<sequence>MFRSPRDVVALLLSVVVAAGMLEWQWGLISCLFGSARADDVSFVTVIDDDPEPEAADLGERQSLGGSLSVTVSDARVGGETGRAWLTVRVRTANDRSRTAPAPQITLNCGESGDIGLARGEENGLRRKPPVAAGTTTDEEVDLLLPGDAGYSSAGVRDCAMPAFLQAAVYAAEDSDAPSPPRSGRCPTSSSPSSTSVDRGTSRRRPDRRTCGSRTGRTPGSRRTSTATATPWPSCAASLPARCSGRWAQCDSAPATSPTARCGSSWTG</sequence>
<reference evidence="3" key="1">
    <citation type="journal article" date="2019" name="Int. J. Syst. Evol. Microbiol.">
        <title>The Global Catalogue of Microorganisms (GCM) 10K type strain sequencing project: providing services to taxonomists for standard genome sequencing and annotation.</title>
        <authorList>
            <consortium name="The Broad Institute Genomics Platform"/>
            <consortium name="The Broad Institute Genome Sequencing Center for Infectious Disease"/>
            <person name="Wu L."/>
            <person name="Ma J."/>
        </authorList>
    </citation>
    <scope>NUCLEOTIDE SEQUENCE [LARGE SCALE GENOMIC DNA]</scope>
    <source>
        <strain evidence="3">CCUG 52478</strain>
    </source>
</reference>
<evidence type="ECO:0000313" key="2">
    <source>
        <dbReference type="EMBL" id="MFD1246460.1"/>
    </source>
</evidence>
<feature type="compositionally biased region" description="Low complexity" evidence="1">
    <location>
        <begin position="182"/>
        <end position="199"/>
    </location>
</feature>
<proteinExistence type="predicted"/>
<dbReference type="RefSeq" id="WP_367920170.1">
    <property type="nucleotide sequence ID" value="NZ_BAABAC010000025.1"/>
</dbReference>
<accession>A0ABW3VUM7</accession>
<keyword evidence="3" id="KW-1185">Reference proteome</keyword>
<evidence type="ECO:0008006" key="4">
    <source>
        <dbReference type="Google" id="ProtNLM"/>
    </source>
</evidence>
<feature type="region of interest" description="Disordered" evidence="1">
    <location>
        <begin position="174"/>
        <end position="234"/>
    </location>
</feature>
<organism evidence="2 3">
    <name type="scientific">Nocardioides ginsengisoli</name>
    <dbReference type="NCBI Taxonomy" id="363868"/>
    <lineage>
        <taxon>Bacteria</taxon>
        <taxon>Bacillati</taxon>
        <taxon>Actinomycetota</taxon>
        <taxon>Actinomycetes</taxon>
        <taxon>Propionibacteriales</taxon>
        <taxon>Nocardioidaceae</taxon>
        <taxon>Nocardioides</taxon>
    </lineage>
</organism>
<dbReference type="EMBL" id="JBHTLX010000004">
    <property type="protein sequence ID" value="MFD1246460.1"/>
    <property type="molecule type" value="Genomic_DNA"/>
</dbReference>
<protein>
    <recommendedName>
        <fullName evidence="4">Secreted protein</fullName>
    </recommendedName>
</protein>
<comment type="caution">
    <text evidence="2">The sequence shown here is derived from an EMBL/GenBank/DDBJ whole genome shotgun (WGS) entry which is preliminary data.</text>
</comment>
<evidence type="ECO:0000256" key="1">
    <source>
        <dbReference type="SAM" id="MobiDB-lite"/>
    </source>
</evidence>
<feature type="region of interest" description="Disordered" evidence="1">
    <location>
        <begin position="109"/>
        <end position="139"/>
    </location>
</feature>
<evidence type="ECO:0000313" key="3">
    <source>
        <dbReference type="Proteomes" id="UP001597229"/>
    </source>
</evidence>
<dbReference type="Proteomes" id="UP001597229">
    <property type="component" value="Unassembled WGS sequence"/>
</dbReference>
<gene>
    <name evidence="2" type="ORF">ACFQ3F_01545</name>
</gene>